<dbReference type="GO" id="GO:0007219">
    <property type="term" value="P:Notch signaling pathway"/>
    <property type="evidence" value="ECO:0007669"/>
    <property type="project" value="TreeGrafter"/>
</dbReference>
<evidence type="ECO:0000313" key="8">
    <source>
        <dbReference type="Proteomes" id="UP000694700"/>
    </source>
</evidence>
<dbReference type="Gene3D" id="3.40.390.10">
    <property type="entry name" value="Collagenase (Catalytic Domain)"/>
    <property type="match status" value="1"/>
</dbReference>
<dbReference type="Gene3D" id="4.10.70.10">
    <property type="entry name" value="Disintegrin domain"/>
    <property type="match status" value="1"/>
</dbReference>
<keyword evidence="4" id="KW-0812">Transmembrane</keyword>
<dbReference type="PANTHER" id="PTHR45702:SF7">
    <property type="entry name" value="ADAM METALLOPEPTIDASE DOMAIN 17A"/>
    <property type="match status" value="1"/>
</dbReference>
<feature type="binding site" evidence="2">
    <location>
        <position position="347"/>
    </location>
    <ligand>
        <name>Zn(2+)</name>
        <dbReference type="ChEBI" id="CHEBI:29105"/>
        <note>catalytic</note>
    </ligand>
</feature>
<organism evidence="7 8">
    <name type="scientific">Cyprinus carpio</name>
    <name type="common">Common carp</name>
    <dbReference type="NCBI Taxonomy" id="7962"/>
    <lineage>
        <taxon>Eukaryota</taxon>
        <taxon>Metazoa</taxon>
        <taxon>Chordata</taxon>
        <taxon>Craniata</taxon>
        <taxon>Vertebrata</taxon>
        <taxon>Euteleostomi</taxon>
        <taxon>Actinopterygii</taxon>
        <taxon>Neopterygii</taxon>
        <taxon>Teleostei</taxon>
        <taxon>Ostariophysi</taxon>
        <taxon>Cypriniformes</taxon>
        <taxon>Cyprinidae</taxon>
        <taxon>Cyprininae</taxon>
        <taxon>Cyprinus</taxon>
    </lineage>
</organism>
<dbReference type="SMART" id="SM00050">
    <property type="entry name" value="DISIN"/>
    <property type="match status" value="1"/>
</dbReference>
<name>A0A8C1WX61_CYPCA</name>
<dbReference type="InterPro" id="IPR001762">
    <property type="entry name" value="Disintegrin_dom"/>
</dbReference>
<dbReference type="Gene3D" id="4.10.70.30">
    <property type="match status" value="1"/>
</dbReference>
<dbReference type="FunFam" id="4.10.70.10:FF:000003">
    <property type="entry name" value="Disintegrin and metalloproteinase domain-containing protein 17"/>
    <property type="match status" value="1"/>
</dbReference>
<dbReference type="Proteomes" id="UP000694700">
    <property type="component" value="Unplaced"/>
</dbReference>
<dbReference type="InterPro" id="IPR001590">
    <property type="entry name" value="Peptidase_M12B"/>
</dbReference>
<dbReference type="GO" id="GO:0004222">
    <property type="term" value="F:metalloendopeptidase activity"/>
    <property type="evidence" value="ECO:0007669"/>
    <property type="project" value="InterPro"/>
</dbReference>
<dbReference type="Pfam" id="PF13688">
    <property type="entry name" value="Reprolysin_5"/>
    <property type="match status" value="1"/>
</dbReference>
<feature type="region of interest" description="Disordered" evidence="3">
    <location>
        <begin position="709"/>
        <end position="766"/>
    </location>
</feature>
<feature type="region of interest" description="Disordered" evidence="3">
    <location>
        <begin position="673"/>
        <end position="695"/>
    </location>
</feature>
<proteinExistence type="predicted"/>
<feature type="compositionally biased region" description="Basic and acidic residues" evidence="3">
    <location>
        <begin position="757"/>
        <end position="766"/>
    </location>
</feature>
<dbReference type="Pfam" id="PF00200">
    <property type="entry name" value="Disintegrin"/>
    <property type="match status" value="1"/>
</dbReference>
<feature type="binding site" evidence="2">
    <location>
        <position position="351"/>
    </location>
    <ligand>
        <name>Zn(2+)</name>
        <dbReference type="ChEBI" id="CHEBI:29105"/>
        <note>catalytic</note>
    </ligand>
</feature>
<comment type="caution">
    <text evidence="2">Lacks conserved residue(s) required for the propagation of feature annotation.</text>
</comment>
<keyword evidence="4" id="KW-0472">Membrane</keyword>
<accession>A0A8C1WX61</accession>
<evidence type="ECO:0000256" key="3">
    <source>
        <dbReference type="SAM" id="MobiDB-lite"/>
    </source>
</evidence>
<evidence type="ECO:0000259" key="6">
    <source>
        <dbReference type="PROSITE" id="PS50215"/>
    </source>
</evidence>
<dbReference type="PANTHER" id="PTHR45702">
    <property type="entry name" value="ADAM10/ADAM17 METALLOPEPTIDASE FAMILY MEMBER"/>
    <property type="match status" value="1"/>
</dbReference>
<dbReference type="InterPro" id="IPR032029">
    <property type="entry name" value="ADAM17_MPD"/>
</dbReference>
<feature type="active site" evidence="2">
    <location>
        <position position="348"/>
    </location>
</feature>
<dbReference type="SUPFAM" id="SSF55486">
    <property type="entry name" value="Metalloproteases ('zincins'), catalytic domain"/>
    <property type="match status" value="1"/>
</dbReference>
<feature type="binding site" evidence="2">
    <location>
        <position position="357"/>
    </location>
    <ligand>
        <name>Zn(2+)</name>
        <dbReference type="ChEBI" id="CHEBI:29105"/>
        <note>catalytic</note>
    </ligand>
</feature>
<dbReference type="InterPro" id="IPR024079">
    <property type="entry name" value="MetalloPept_cat_dom_sf"/>
</dbReference>
<keyword evidence="1" id="KW-1015">Disulfide bond</keyword>
<feature type="transmembrane region" description="Helical" evidence="4">
    <location>
        <begin position="613"/>
        <end position="636"/>
    </location>
</feature>
<dbReference type="PROSITE" id="PS50214">
    <property type="entry name" value="DISINTEGRIN_2"/>
    <property type="match status" value="1"/>
</dbReference>
<dbReference type="GO" id="GO:0005886">
    <property type="term" value="C:plasma membrane"/>
    <property type="evidence" value="ECO:0007669"/>
    <property type="project" value="TreeGrafter"/>
</dbReference>
<evidence type="ECO:0000313" key="7">
    <source>
        <dbReference type="Ensembl" id="ENSCCRP00015073580.1"/>
    </source>
</evidence>
<evidence type="ECO:0000259" key="5">
    <source>
        <dbReference type="PROSITE" id="PS50214"/>
    </source>
</evidence>
<reference evidence="7" key="1">
    <citation type="submission" date="2025-08" db="UniProtKB">
        <authorList>
            <consortium name="Ensembl"/>
        </authorList>
    </citation>
    <scope>IDENTIFICATION</scope>
</reference>
<dbReference type="Pfam" id="PF16698">
    <property type="entry name" value="ADAM17_MPD"/>
    <property type="match status" value="1"/>
</dbReference>
<feature type="domain" description="Disintegrin" evidence="5">
    <location>
        <begin position="417"/>
        <end position="505"/>
    </location>
</feature>
<dbReference type="GO" id="GO:0046872">
    <property type="term" value="F:metal ion binding"/>
    <property type="evidence" value="ECO:0007669"/>
    <property type="project" value="UniProtKB-KW"/>
</dbReference>
<dbReference type="PROSITE" id="PS50215">
    <property type="entry name" value="ADAM_MEPRO"/>
    <property type="match status" value="1"/>
</dbReference>
<evidence type="ECO:0000256" key="2">
    <source>
        <dbReference type="PROSITE-ProRule" id="PRU00276"/>
    </source>
</evidence>
<keyword evidence="4" id="KW-1133">Transmembrane helix</keyword>
<dbReference type="Ensembl" id="ENSCCRT00015075970.1">
    <property type="protein sequence ID" value="ENSCCRP00015073580.1"/>
    <property type="gene ID" value="ENSCCRG00015029668.1"/>
</dbReference>
<dbReference type="GO" id="GO:0006509">
    <property type="term" value="P:membrane protein ectodomain proteolysis"/>
    <property type="evidence" value="ECO:0007669"/>
    <property type="project" value="TreeGrafter"/>
</dbReference>
<dbReference type="SUPFAM" id="SSF57552">
    <property type="entry name" value="Blood coagulation inhibitor (disintegrin)"/>
    <property type="match status" value="1"/>
</dbReference>
<feature type="domain" description="Peptidase M12B" evidence="6">
    <location>
        <begin position="190"/>
        <end position="416"/>
    </location>
</feature>
<dbReference type="CDD" id="cd14246">
    <property type="entry name" value="ADAM17_MPD"/>
    <property type="match status" value="1"/>
</dbReference>
<keyword evidence="2" id="KW-0862">Zinc</keyword>
<dbReference type="InterPro" id="IPR051489">
    <property type="entry name" value="ADAM_Metalloproteinase"/>
</dbReference>
<keyword evidence="2" id="KW-0479">Metal-binding</keyword>
<dbReference type="InterPro" id="IPR036436">
    <property type="entry name" value="Disintegrin_dom_sf"/>
</dbReference>
<sequence length="766" mass="85805">MKYIYALLHPDALSSILTDFDVVPASDLQLHSVRKRDVDARSHVERLVSFTALQRHFNLYLTTNIDLFTDNFKAVFLDKNGKEDQFDIQLQNYYKGHVVGEEHSRVQAHIDGEEFSAHILTEEAEYNVEPLWRFTESPSDGRLLVYRSEDIKNISRLSSPKVCGYVNADAQELLPEEARAKRSTHDHKKNTCPLLLVADHRFYKHMGRGEESTTLNYLIELIDRVDDIYRNTSWDDEYKGYGVQIQQIIINKEPTKVADGEIHYNMNGSPFGRKDGVWDVKKLLEQFSYDIADNASTVCLAHLFTYQDFDDGTLGLAYVPTIHHKPSGNPQHTDVLSLQEADLVTTHELGHNFGAEHDPDNIATCAPSDDQGGKYVMYPIAVSGDHVNNKRFSSCSRFSISKTLKVKAHQCFKERSSKLCGNSRVEEDEDCDPGLLHLNDDPCCTAKCKFRKEAQCSDRNSPCCKNCRFESADKICQENITATCKGMARCTGNSSECPTPGNLKDNTECVDKGRCQAGKCIPFCEALHNLESCACNETENSCKVCCRSSSRLCTPFSSDGSYLYLRKGKPCTVGFCDGAGKCMKQVQDVIERLWDFIDKLDINTFGKFLADNIVGSVVVFSLLFWIPLSILVHWIVHPVIIYFQTSLTFFCSAEMMSGMESAPIRIVKASHPRPQPSLGVSPAQETLAGPDPANLSAAHKADPLRMATIEEDPSGDSSHLEEEDGFRQSGTAARSFEDLTGQATPSRGNKRRLTRQAHIDSKETEC</sequence>
<dbReference type="AlphaFoldDB" id="A0A8C1WX61"/>
<evidence type="ECO:0000256" key="1">
    <source>
        <dbReference type="ARBA" id="ARBA00023157"/>
    </source>
</evidence>
<evidence type="ECO:0000256" key="4">
    <source>
        <dbReference type="SAM" id="Phobius"/>
    </source>
</evidence>
<protein>
    <submittedName>
        <fullName evidence="7">ADAM metallopeptidase domain 17a</fullName>
    </submittedName>
</protein>